<keyword evidence="5" id="KW-1185">Reference proteome</keyword>
<dbReference type="GO" id="GO:0055088">
    <property type="term" value="P:lipid homeostasis"/>
    <property type="evidence" value="ECO:0007669"/>
    <property type="project" value="InterPro"/>
</dbReference>
<proteinExistence type="predicted"/>
<dbReference type="SMART" id="SM01042">
    <property type="entry name" value="Brr6_like_C_C"/>
    <property type="match status" value="1"/>
</dbReference>
<dbReference type="PANTHER" id="PTHR28136:SF1">
    <property type="entry name" value="NUCLEUS EXPORT PROTEIN BRL1"/>
    <property type="match status" value="1"/>
</dbReference>
<feature type="compositionally biased region" description="Basic residues" evidence="1">
    <location>
        <begin position="212"/>
        <end position="222"/>
    </location>
</feature>
<name>A0A166WWL2_METRR</name>
<keyword evidence="2" id="KW-0812">Transmembrane</keyword>
<protein>
    <submittedName>
        <fullName evidence="4">Nucleus export protein Brr6</fullName>
    </submittedName>
</protein>
<feature type="transmembrane region" description="Helical" evidence="2">
    <location>
        <begin position="359"/>
        <end position="378"/>
    </location>
</feature>
<dbReference type="GO" id="GO:0031965">
    <property type="term" value="C:nuclear membrane"/>
    <property type="evidence" value="ECO:0007669"/>
    <property type="project" value="InterPro"/>
</dbReference>
<dbReference type="Proteomes" id="UP000243498">
    <property type="component" value="Unassembled WGS sequence"/>
</dbReference>
<feature type="compositionally biased region" description="Low complexity" evidence="1">
    <location>
        <begin position="54"/>
        <end position="68"/>
    </location>
</feature>
<dbReference type="STRING" id="1081105.A0A166WWL2"/>
<dbReference type="OrthoDB" id="5961at2759"/>
<dbReference type="Pfam" id="PF10104">
    <property type="entry name" value="Brr6_like_C_C"/>
    <property type="match status" value="1"/>
</dbReference>
<comment type="caution">
    <text evidence="4">The sequence shown here is derived from an EMBL/GenBank/DDBJ whole genome shotgun (WGS) entry which is preliminary data.</text>
</comment>
<dbReference type="InterPro" id="IPR018767">
    <property type="entry name" value="Brl1/Brr6_dom"/>
</dbReference>
<feature type="compositionally biased region" description="Polar residues" evidence="1">
    <location>
        <begin position="69"/>
        <end position="78"/>
    </location>
</feature>
<dbReference type="GO" id="GO:0006998">
    <property type="term" value="P:nuclear envelope organization"/>
    <property type="evidence" value="ECO:0007669"/>
    <property type="project" value="InterPro"/>
</dbReference>
<feature type="region of interest" description="Disordered" evidence="1">
    <location>
        <begin position="427"/>
        <end position="472"/>
    </location>
</feature>
<dbReference type="EMBL" id="AZHC01000044">
    <property type="protein sequence ID" value="OAA35173.1"/>
    <property type="molecule type" value="Genomic_DNA"/>
</dbReference>
<keyword evidence="2" id="KW-1133">Transmembrane helix</keyword>
<gene>
    <name evidence="4" type="ORF">NOR_08096</name>
</gene>
<sequence>MDARSYEGPMDWEYQDKGPLDPTSPFAQAAKNAQRTTLGSPFKTARPPNPFAHLQSPSQSLSTPPQTSRFTPQLSSKKTAPPFRNPAFTTPRKPLDEVVFSEASGAEDSPAAAEVSDYPNDTPDGDRKVDISRGAGITPLKIDKTSRYGKWNSKKHLSGKGEIRAHRDLNVTMRKRKRHNSDKDVGSVSRHSGYEGDSWDSDSDSDSEAGGRPRRSSSRSKSKGNNGQQKGYFETLFHALNKYPNTPDHMQRWMQLGANIFLVSVLTYVSWSVVSTIRTDISNANMAAHQKIVSAMDACRNDYTVNDCANNNKPALNKPCSEWYECMMQDPDAIMRVKVTAKQVAEIINEFTETMHLKAWGVIVAIILICSTVNLSAFSRSHGHRESQPTPSQPAGDVQDHVRSPGITPGYMLVPVQTPRMQRQALLDDGTDTDNSPLNMKPYYTPAGRRSPSKGDRQLSPIKYGRSSSKVY</sequence>
<evidence type="ECO:0000256" key="1">
    <source>
        <dbReference type="SAM" id="MobiDB-lite"/>
    </source>
</evidence>
<feature type="region of interest" description="Disordered" evidence="1">
    <location>
        <begin position="381"/>
        <end position="411"/>
    </location>
</feature>
<reference evidence="4 5" key="1">
    <citation type="journal article" date="2016" name="Genome Biol. Evol.">
        <title>Divergent and convergent evolution of fungal pathogenicity.</title>
        <authorList>
            <person name="Shang Y."/>
            <person name="Xiao G."/>
            <person name="Zheng P."/>
            <person name="Cen K."/>
            <person name="Zhan S."/>
            <person name="Wang C."/>
        </authorList>
    </citation>
    <scope>NUCLEOTIDE SEQUENCE [LARGE SCALE GENOMIC DNA]</scope>
    <source>
        <strain evidence="4 5">RCEF 4871</strain>
    </source>
</reference>
<dbReference type="PANTHER" id="PTHR28136">
    <property type="entry name" value="NUCLEUS EXPORT PROTEIN BRR6"/>
    <property type="match status" value="1"/>
</dbReference>
<evidence type="ECO:0000313" key="5">
    <source>
        <dbReference type="Proteomes" id="UP000243498"/>
    </source>
</evidence>
<feature type="region of interest" description="Disordered" evidence="1">
    <location>
        <begin position="1"/>
        <end position="228"/>
    </location>
</feature>
<evidence type="ECO:0000313" key="4">
    <source>
        <dbReference type="EMBL" id="OAA35173.1"/>
    </source>
</evidence>
<evidence type="ECO:0000259" key="3">
    <source>
        <dbReference type="SMART" id="SM01042"/>
    </source>
</evidence>
<keyword evidence="2" id="KW-0472">Membrane</keyword>
<feature type="domain" description="Brl1/Brr6" evidence="3">
    <location>
        <begin position="250"/>
        <end position="380"/>
    </location>
</feature>
<feature type="compositionally biased region" description="Acidic residues" evidence="1">
    <location>
        <begin position="197"/>
        <end position="207"/>
    </location>
</feature>
<evidence type="ECO:0000256" key="2">
    <source>
        <dbReference type="SAM" id="Phobius"/>
    </source>
</evidence>
<dbReference type="AlphaFoldDB" id="A0A166WWL2"/>
<accession>A0A166WWL2</accession>
<organism evidence="4 5">
    <name type="scientific">Metarhizium rileyi (strain RCEF 4871)</name>
    <name type="common">Nomuraea rileyi</name>
    <dbReference type="NCBI Taxonomy" id="1649241"/>
    <lineage>
        <taxon>Eukaryota</taxon>
        <taxon>Fungi</taxon>
        <taxon>Dikarya</taxon>
        <taxon>Ascomycota</taxon>
        <taxon>Pezizomycotina</taxon>
        <taxon>Sordariomycetes</taxon>
        <taxon>Hypocreomycetidae</taxon>
        <taxon>Hypocreales</taxon>
        <taxon>Clavicipitaceae</taxon>
        <taxon>Metarhizium</taxon>
    </lineage>
</organism>
<feature type="compositionally biased region" description="Basic and acidic residues" evidence="1">
    <location>
        <begin position="159"/>
        <end position="169"/>
    </location>
</feature>
<dbReference type="OMA" id="HPHIPRI"/>
<dbReference type="InterPro" id="IPR040202">
    <property type="entry name" value="Brl1/Brr6"/>
</dbReference>